<feature type="region of interest" description="Disordered" evidence="6">
    <location>
        <begin position="146"/>
        <end position="179"/>
    </location>
</feature>
<evidence type="ECO:0000313" key="8">
    <source>
        <dbReference type="Proteomes" id="UP000739538"/>
    </source>
</evidence>
<dbReference type="InterPro" id="IPR036373">
    <property type="entry name" value="Ribosomal_bL17_sf"/>
</dbReference>
<comment type="subunit">
    <text evidence="4">Part of the 50S ribosomal subunit. Contacts protein L32.</text>
</comment>
<evidence type="ECO:0000256" key="3">
    <source>
        <dbReference type="ARBA" id="ARBA00023274"/>
    </source>
</evidence>
<dbReference type="Proteomes" id="UP000739538">
    <property type="component" value="Unassembled WGS sequence"/>
</dbReference>
<evidence type="ECO:0000256" key="1">
    <source>
        <dbReference type="ARBA" id="ARBA00008777"/>
    </source>
</evidence>
<dbReference type="SUPFAM" id="SSF64263">
    <property type="entry name" value="Prokaryotic ribosomal protein L17"/>
    <property type="match status" value="1"/>
</dbReference>
<dbReference type="Gene3D" id="3.90.1030.10">
    <property type="entry name" value="Ribosomal protein L17"/>
    <property type="match status" value="1"/>
</dbReference>
<dbReference type="NCBIfam" id="TIGR00059">
    <property type="entry name" value="L17"/>
    <property type="match status" value="1"/>
</dbReference>
<sequence length="179" mass="20292">MRHRNDHRKLSRTASHRKALLRNQVTSLFTHGRIETTVAKAKESRRLAERLISYAKRADVKVGTLSDEKEKDAVRVAARRRAARFLHGRDIVTKLFDDIAPHMMEREGGYTRIIKTRIRKGDAGEMAILELVKSEAQIKAERAARKAAEEAAQQKSGVFRRRKKKEAAPAEPAEGEATE</sequence>
<accession>A0A956NHF0</accession>
<protein>
    <recommendedName>
        <fullName evidence="4">Large ribosomal subunit protein bL17</fullName>
    </recommendedName>
</protein>
<dbReference type="GO" id="GO:0022625">
    <property type="term" value="C:cytosolic large ribosomal subunit"/>
    <property type="evidence" value="ECO:0007669"/>
    <property type="project" value="TreeGrafter"/>
</dbReference>
<evidence type="ECO:0000256" key="2">
    <source>
        <dbReference type="ARBA" id="ARBA00022980"/>
    </source>
</evidence>
<keyword evidence="3 4" id="KW-0687">Ribonucleoprotein</keyword>
<gene>
    <name evidence="4 7" type="primary">rplQ</name>
    <name evidence="7" type="ORF">KDA27_16745</name>
</gene>
<dbReference type="Pfam" id="PF01196">
    <property type="entry name" value="Ribosomal_L17"/>
    <property type="match status" value="1"/>
</dbReference>
<dbReference type="PANTHER" id="PTHR14413">
    <property type="entry name" value="RIBOSOMAL PROTEIN L17"/>
    <property type="match status" value="1"/>
</dbReference>
<reference evidence="7" key="1">
    <citation type="submission" date="2020-04" db="EMBL/GenBank/DDBJ databases">
        <authorList>
            <person name="Zhang T."/>
        </authorList>
    </citation>
    <scope>NUCLEOTIDE SEQUENCE</scope>
    <source>
        <strain evidence="7">HKST-UBA02</strain>
    </source>
</reference>
<name>A0A956NHF0_UNCEI</name>
<dbReference type="GO" id="GO:0006412">
    <property type="term" value="P:translation"/>
    <property type="evidence" value="ECO:0007669"/>
    <property type="project" value="UniProtKB-UniRule"/>
</dbReference>
<dbReference type="PANTHER" id="PTHR14413:SF16">
    <property type="entry name" value="LARGE RIBOSOMAL SUBUNIT PROTEIN BL17M"/>
    <property type="match status" value="1"/>
</dbReference>
<dbReference type="GO" id="GO:0003735">
    <property type="term" value="F:structural constituent of ribosome"/>
    <property type="evidence" value="ECO:0007669"/>
    <property type="project" value="InterPro"/>
</dbReference>
<dbReference type="InterPro" id="IPR000456">
    <property type="entry name" value="Ribosomal_bL17"/>
</dbReference>
<evidence type="ECO:0000313" key="7">
    <source>
        <dbReference type="EMBL" id="MCA9757455.1"/>
    </source>
</evidence>
<dbReference type="AlphaFoldDB" id="A0A956NHF0"/>
<keyword evidence="2 4" id="KW-0689">Ribosomal protein</keyword>
<comment type="similarity">
    <text evidence="1 4 5">Belongs to the bacterial ribosomal protein bL17 family.</text>
</comment>
<comment type="caution">
    <text evidence="7">The sequence shown here is derived from an EMBL/GenBank/DDBJ whole genome shotgun (WGS) entry which is preliminary data.</text>
</comment>
<dbReference type="HAMAP" id="MF_01368">
    <property type="entry name" value="Ribosomal_bL17"/>
    <property type="match status" value="1"/>
</dbReference>
<evidence type="ECO:0000256" key="5">
    <source>
        <dbReference type="RuleBase" id="RU000660"/>
    </source>
</evidence>
<organism evidence="7 8">
    <name type="scientific">Eiseniibacteriota bacterium</name>
    <dbReference type="NCBI Taxonomy" id="2212470"/>
    <lineage>
        <taxon>Bacteria</taxon>
        <taxon>Candidatus Eiseniibacteriota</taxon>
    </lineage>
</organism>
<evidence type="ECO:0000256" key="6">
    <source>
        <dbReference type="SAM" id="MobiDB-lite"/>
    </source>
</evidence>
<evidence type="ECO:0000256" key="4">
    <source>
        <dbReference type="HAMAP-Rule" id="MF_01368"/>
    </source>
</evidence>
<dbReference type="EMBL" id="JAGQHS010000100">
    <property type="protein sequence ID" value="MCA9757455.1"/>
    <property type="molecule type" value="Genomic_DNA"/>
</dbReference>
<proteinExistence type="inferred from homology"/>
<reference evidence="7" key="2">
    <citation type="journal article" date="2021" name="Microbiome">
        <title>Successional dynamics and alternative stable states in a saline activated sludge microbial community over 9 years.</title>
        <authorList>
            <person name="Wang Y."/>
            <person name="Ye J."/>
            <person name="Ju F."/>
            <person name="Liu L."/>
            <person name="Boyd J.A."/>
            <person name="Deng Y."/>
            <person name="Parks D.H."/>
            <person name="Jiang X."/>
            <person name="Yin X."/>
            <person name="Woodcroft B.J."/>
            <person name="Tyson G.W."/>
            <person name="Hugenholtz P."/>
            <person name="Polz M.F."/>
            <person name="Zhang T."/>
        </authorList>
    </citation>
    <scope>NUCLEOTIDE SEQUENCE</scope>
    <source>
        <strain evidence="7">HKST-UBA02</strain>
    </source>
</reference>